<dbReference type="PANTHER" id="PTHR43156">
    <property type="entry name" value="STAGE II SPORULATION PROTEIN E-RELATED"/>
    <property type="match status" value="1"/>
</dbReference>
<comment type="caution">
    <text evidence="4">The sequence shown here is derived from an EMBL/GenBank/DDBJ whole genome shotgun (WGS) entry which is preliminary data.</text>
</comment>
<keyword evidence="5" id="KW-1185">Reference proteome</keyword>
<evidence type="ECO:0000256" key="1">
    <source>
        <dbReference type="ARBA" id="ARBA00022801"/>
    </source>
</evidence>
<dbReference type="Gene3D" id="3.30.450.40">
    <property type="match status" value="1"/>
</dbReference>
<dbReference type="RefSeq" id="WP_203905645.1">
    <property type="nucleotide sequence ID" value="NZ_BOPF01000070.1"/>
</dbReference>
<name>A0A8J3YX58_9ACTN</name>
<dbReference type="InterPro" id="IPR003018">
    <property type="entry name" value="GAF"/>
</dbReference>
<keyword evidence="1" id="KW-0378">Hydrolase</keyword>
<dbReference type="Gene3D" id="3.60.40.10">
    <property type="entry name" value="PPM-type phosphatase domain"/>
    <property type="match status" value="1"/>
</dbReference>
<dbReference type="Proteomes" id="UP000619260">
    <property type="component" value="Unassembled WGS sequence"/>
</dbReference>
<dbReference type="Pfam" id="PF01590">
    <property type="entry name" value="GAF"/>
    <property type="match status" value="1"/>
</dbReference>
<dbReference type="Pfam" id="PF07228">
    <property type="entry name" value="SpoIIE"/>
    <property type="match status" value="1"/>
</dbReference>
<dbReference type="AlphaFoldDB" id="A0A8J3YX58"/>
<dbReference type="PANTHER" id="PTHR43156:SF2">
    <property type="entry name" value="STAGE II SPORULATION PROTEIN E"/>
    <property type="match status" value="1"/>
</dbReference>
<dbReference type="InterPro" id="IPR029016">
    <property type="entry name" value="GAF-like_dom_sf"/>
</dbReference>
<dbReference type="InterPro" id="IPR036457">
    <property type="entry name" value="PPM-type-like_dom_sf"/>
</dbReference>
<dbReference type="SMART" id="SM00331">
    <property type="entry name" value="PP2C_SIG"/>
    <property type="match status" value="1"/>
</dbReference>
<evidence type="ECO:0008006" key="6">
    <source>
        <dbReference type="Google" id="ProtNLM"/>
    </source>
</evidence>
<evidence type="ECO:0000259" key="3">
    <source>
        <dbReference type="SMART" id="SM00331"/>
    </source>
</evidence>
<dbReference type="SUPFAM" id="SSF55781">
    <property type="entry name" value="GAF domain-like"/>
    <property type="match status" value="1"/>
</dbReference>
<accession>A0A8J3YX58</accession>
<sequence>MVEMLTGPAAGTGSRAAFLAAATRRVSGSLDFLRTQQLGLRVCVPEFADWAQLLLLDGGRANVISQRAGDRILSATVAAPATALTGQGRVIATGRPELLHVADGAGPEDTGLVALVPDLAMRQQVDELRPADILGVPLNARGSTFGSLTLARRAGHGFDPEDVELAEDLAAHLALALDAARRYSERAHVAAVLQSSLRPPELPEIPGVRLAARYRSGAAEADIGGDFYDVWHSGDGWSVVLGDVSGKGVSAAVVTGQARYSVRGAAHLDPSPPAVLRTLNALLHGNEPGRFVTAVYGHATPHPDGGWSVTLGSAGHPAPLLVSADGTVRPLQVKGLLAGVVSDVTYTAVTFRLAPGDTLLLYTDGVIEAEHDTDRGLRRLMEIAARYAAAPPDALVEAVEMDAVERIGARRSDDIAVFAVRAPK</sequence>
<evidence type="ECO:0000313" key="5">
    <source>
        <dbReference type="Proteomes" id="UP000619260"/>
    </source>
</evidence>
<dbReference type="GO" id="GO:0016791">
    <property type="term" value="F:phosphatase activity"/>
    <property type="evidence" value="ECO:0007669"/>
    <property type="project" value="TreeGrafter"/>
</dbReference>
<feature type="domain" description="GAF" evidence="2">
    <location>
        <begin position="14"/>
        <end position="187"/>
    </location>
</feature>
<proteinExistence type="predicted"/>
<dbReference type="InterPro" id="IPR001932">
    <property type="entry name" value="PPM-type_phosphatase-like_dom"/>
</dbReference>
<feature type="domain" description="PPM-type phosphatase" evidence="3">
    <location>
        <begin position="209"/>
        <end position="422"/>
    </location>
</feature>
<evidence type="ECO:0000313" key="4">
    <source>
        <dbReference type="EMBL" id="GIJ52248.1"/>
    </source>
</evidence>
<evidence type="ECO:0000259" key="2">
    <source>
        <dbReference type="SMART" id="SM00065"/>
    </source>
</evidence>
<organism evidence="4 5">
    <name type="scientific">Virgisporangium aliadipatigenens</name>
    <dbReference type="NCBI Taxonomy" id="741659"/>
    <lineage>
        <taxon>Bacteria</taxon>
        <taxon>Bacillati</taxon>
        <taxon>Actinomycetota</taxon>
        <taxon>Actinomycetes</taxon>
        <taxon>Micromonosporales</taxon>
        <taxon>Micromonosporaceae</taxon>
        <taxon>Virgisporangium</taxon>
    </lineage>
</organism>
<protein>
    <recommendedName>
        <fullName evidence="6">GAF domain-containing protein</fullName>
    </recommendedName>
</protein>
<dbReference type="EMBL" id="BOPF01000070">
    <property type="protein sequence ID" value="GIJ52248.1"/>
    <property type="molecule type" value="Genomic_DNA"/>
</dbReference>
<gene>
    <name evidence="4" type="ORF">Val02_91340</name>
</gene>
<dbReference type="SMART" id="SM00065">
    <property type="entry name" value="GAF"/>
    <property type="match status" value="1"/>
</dbReference>
<dbReference type="InterPro" id="IPR052016">
    <property type="entry name" value="Bact_Sigma-Reg"/>
</dbReference>
<reference evidence="4" key="1">
    <citation type="submission" date="2021-01" db="EMBL/GenBank/DDBJ databases">
        <title>Whole genome shotgun sequence of Virgisporangium aliadipatigenens NBRC 105644.</title>
        <authorList>
            <person name="Komaki H."/>
            <person name="Tamura T."/>
        </authorList>
    </citation>
    <scope>NUCLEOTIDE SEQUENCE</scope>
    <source>
        <strain evidence="4">NBRC 105644</strain>
    </source>
</reference>
<dbReference type="SUPFAM" id="SSF81606">
    <property type="entry name" value="PP2C-like"/>
    <property type="match status" value="1"/>
</dbReference>